<name>F2JJ10_CELLD</name>
<dbReference type="Proteomes" id="UP000008467">
    <property type="component" value="Chromosome"/>
</dbReference>
<organism evidence="1 2">
    <name type="scientific">Cellulosilyticum lentocellum (strain ATCC 49066 / DSM 5427 / NCIMB 11756 / RHM5)</name>
    <name type="common">Clostridium lentocellum</name>
    <dbReference type="NCBI Taxonomy" id="642492"/>
    <lineage>
        <taxon>Bacteria</taxon>
        <taxon>Bacillati</taxon>
        <taxon>Bacillota</taxon>
        <taxon>Clostridia</taxon>
        <taxon>Lachnospirales</taxon>
        <taxon>Cellulosilyticaceae</taxon>
        <taxon>Cellulosilyticum</taxon>
    </lineage>
</organism>
<dbReference type="HOGENOM" id="CLU_182788_1_0_9"/>
<evidence type="ECO:0008006" key="3">
    <source>
        <dbReference type="Google" id="ProtNLM"/>
    </source>
</evidence>
<dbReference type="KEGG" id="cle:Clole_1443"/>
<evidence type="ECO:0000313" key="2">
    <source>
        <dbReference type="Proteomes" id="UP000008467"/>
    </source>
</evidence>
<protein>
    <recommendedName>
        <fullName evidence="3">DUF4250 domain-containing protein</fullName>
    </recommendedName>
</protein>
<proteinExistence type="predicted"/>
<gene>
    <name evidence="1" type="ordered locus">Clole_1443</name>
</gene>
<reference evidence="1 2" key="1">
    <citation type="journal article" date="2011" name="J. Bacteriol.">
        <title>Complete genome sequence of the cellulose-degrading bacterium Cellulosilyticum lentocellum.</title>
        <authorList>
            <consortium name="US DOE Joint Genome Institute"/>
            <person name="Miller D.A."/>
            <person name="Suen G."/>
            <person name="Bruce D."/>
            <person name="Copeland A."/>
            <person name="Cheng J.F."/>
            <person name="Detter C."/>
            <person name="Goodwin L.A."/>
            <person name="Han C.S."/>
            <person name="Hauser L.J."/>
            <person name="Land M.L."/>
            <person name="Lapidus A."/>
            <person name="Lucas S."/>
            <person name="Meincke L."/>
            <person name="Pitluck S."/>
            <person name="Tapia R."/>
            <person name="Teshima H."/>
            <person name="Woyke T."/>
            <person name="Fox B.G."/>
            <person name="Angert E.R."/>
            <person name="Currie C.R."/>
        </authorList>
    </citation>
    <scope>NUCLEOTIDE SEQUENCE [LARGE SCALE GENOMIC DNA]</scope>
    <source>
        <strain evidence="2">ATCC 49066 / DSM 5427 / NCIMB 11756 / RHM5</strain>
    </source>
</reference>
<dbReference type="Pfam" id="PF14056">
    <property type="entry name" value="DUF4250"/>
    <property type="match status" value="1"/>
</dbReference>
<accession>F2JJ10</accession>
<keyword evidence="2" id="KW-1185">Reference proteome</keyword>
<evidence type="ECO:0000313" key="1">
    <source>
        <dbReference type="EMBL" id="ADZ83169.1"/>
    </source>
</evidence>
<dbReference type="AlphaFoldDB" id="F2JJ10"/>
<sequence>MLNQKDPYLLLSVVNMKLRDEADSLDELCKTYDQDPQLLIERLSTIGYHYEEGHNQFVAV</sequence>
<dbReference type="InterPro" id="IPR025346">
    <property type="entry name" value="DUF4250"/>
</dbReference>
<dbReference type="STRING" id="642492.Clole_1443"/>
<dbReference type="RefSeq" id="WP_013656467.1">
    <property type="nucleotide sequence ID" value="NC_015275.1"/>
</dbReference>
<dbReference type="EMBL" id="CP002582">
    <property type="protein sequence ID" value="ADZ83169.1"/>
    <property type="molecule type" value="Genomic_DNA"/>
</dbReference>